<protein>
    <submittedName>
        <fullName evidence="1">Disease resistance protein</fullName>
    </submittedName>
</protein>
<organism evidence="1 2">
    <name type="scientific">Melia azedarach</name>
    <name type="common">Chinaberry tree</name>
    <dbReference type="NCBI Taxonomy" id="155640"/>
    <lineage>
        <taxon>Eukaryota</taxon>
        <taxon>Viridiplantae</taxon>
        <taxon>Streptophyta</taxon>
        <taxon>Embryophyta</taxon>
        <taxon>Tracheophyta</taxon>
        <taxon>Spermatophyta</taxon>
        <taxon>Magnoliopsida</taxon>
        <taxon>eudicotyledons</taxon>
        <taxon>Gunneridae</taxon>
        <taxon>Pentapetalae</taxon>
        <taxon>rosids</taxon>
        <taxon>malvids</taxon>
        <taxon>Sapindales</taxon>
        <taxon>Meliaceae</taxon>
        <taxon>Melia</taxon>
    </lineage>
</organism>
<evidence type="ECO:0000313" key="2">
    <source>
        <dbReference type="Proteomes" id="UP001164539"/>
    </source>
</evidence>
<name>A0ACC1XRK4_MELAZ</name>
<proteinExistence type="predicted"/>
<gene>
    <name evidence="1" type="ORF">OWV82_015908</name>
</gene>
<dbReference type="EMBL" id="CM051401">
    <property type="protein sequence ID" value="KAJ4713870.1"/>
    <property type="molecule type" value="Genomic_DNA"/>
</dbReference>
<evidence type="ECO:0000313" key="1">
    <source>
        <dbReference type="EMBL" id="KAJ4713870.1"/>
    </source>
</evidence>
<comment type="caution">
    <text evidence="1">The sequence shown here is derived from an EMBL/GenBank/DDBJ whole genome shotgun (WGS) entry which is preliminary data.</text>
</comment>
<dbReference type="Proteomes" id="UP001164539">
    <property type="component" value="Chromosome 8"/>
</dbReference>
<sequence>MIGIYEMGGIGKTTIARAVYDLISCEFEWCSFLSIVREISEKDGIIPLQKQLLSETLMERDVMIYNEFGGIEMIKKELQCRKVLVVIDDVVHVNQLNKLVGKHSWFGLGSRIIITTRDKHLLLKHRVDKLYRAEALNDDESLQLFSLKAFDTQPPDHEYVELTKDVLKYADGLPLALHVLCSFLFGRSRDEWRRALERLNKDSENEILDVLEISFNGLKEIEKQIFLYIACFLKGKIKDYVRVLDDCDFDPVIEISVLIDKSLITVLHDNKLWLHNLLQEMGQQIVTRKSSEEPGNCSRL</sequence>
<keyword evidence="2" id="KW-1185">Reference proteome</keyword>
<accession>A0ACC1XRK4</accession>
<reference evidence="1 2" key="1">
    <citation type="journal article" date="2023" name="Science">
        <title>Complex scaffold remodeling in plant triterpene biosynthesis.</title>
        <authorList>
            <person name="De La Pena R."/>
            <person name="Hodgson H."/>
            <person name="Liu J.C."/>
            <person name="Stephenson M.J."/>
            <person name="Martin A.C."/>
            <person name="Owen C."/>
            <person name="Harkess A."/>
            <person name="Leebens-Mack J."/>
            <person name="Jimenez L.E."/>
            <person name="Osbourn A."/>
            <person name="Sattely E.S."/>
        </authorList>
    </citation>
    <scope>NUCLEOTIDE SEQUENCE [LARGE SCALE GENOMIC DNA]</scope>
    <source>
        <strain evidence="2">cv. JPN11</strain>
        <tissue evidence="1">Leaf</tissue>
    </source>
</reference>